<feature type="domain" description="SH3" evidence="8">
    <location>
        <begin position="728"/>
        <end position="788"/>
    </location>
</feature>
<dbReference type="Gene3D" id="2.30.30.40">
    <property type="entry name" value="SH3 Domains"/>
    <property type="match status" value="1"/>
</dbReference>
<feature type="region of interest" description="Disordered" evidence="7">
    <location>
        <begin position="196"/>
        <end position="217"/>
    </location>
</feature>
<sequence length="1007" mass="112182">MLQQINPQLNRSFRNKKYVLIDFESKTKELRVQFTEQLRLMDTRLEWESAVLLELNEFYRRRAEIEEQYSKDLKKLFSSRVEKLHMLERHRSVPGASSYSLFKFYKTVLGITHSQSVNHGVVAKIFSTKMAPRFTDIRENSAKLFQKCKEMCIAGQDEVMENVRQVGQSLRTYQIAYGQAAQAEAKLLAAKDDRRRLEEAGQSGSASGVEKRLKQLDKTVERRREKYDSTKHKALRERNDYLLQLESANACLRKYFSDDMPDILDCMACGFHNSLARAAMMHLNTEDTMKQRQESFVRLFMDTMSQLDAKQDKLHFLQTSQLAFTEPKALKFVAHKGDPINQVCANQSDVLNELESRYNNLQTLIKNTGLESDELWKTLEAAEQSWLSEISVSDYYVNEMFCQAMKESQSGISGDFAADSSQQPEQRNADTDKKRAWENGEFYLGKFSEYMRKNCQLTRSRARAAAISRALGRESGMAPPPLPTKPRKKSIIKVNAQLIGSGKPKLFGGSVDDLQEFPTIVLSCVKLIHQYGLHNQGVFRIPGSQSEVNRLKEAFERGEDPFANATDGRDVNAAAGVLKFYLRGLEEPVLPSRLFDDMLECTKKDSIADTIVRLREIFQQLSPNVYRVLRFLFAFLNHLSSFSDENLMDSYNLSICLAPSFMPVPQGRDPVVFQSSLSHLMKLIIEHESEIFNRKDVSGPVYHKMMDDDFENEDEEDQSLSSEIDLSECNYMVTAKYSFQARTPRELSFSRGDVLTILSRITSEWLHGCNSAGKEGYLPDAYVTRLLPSSSESIEADQVSMSVFSTASTPTASSNLAAVDVDEGAGDAAAASSSPSSISSITAAANTAAAKESPTKSEPAQSSRGLDESDISVSMPAKLNKNTTTSSSSSANATAGGSKAGSEASMESIDQALQDVIAGLESLTYDTESPYANPQELLNAKMHLPASKRAPDLVSDLPNPAQSGEIAEGGATTAADQFALEGHADTLLRAHRPTPPKVGPKPVKLAK</sequence>
<dbReference type="SUPFAM" id="SSF103657">
    <property type="entry name" value="BAR/IMD domain-like"/>
    <property type="match status" value="1"/>
</dbReference>
<dbReference type="Pfam" id="PF00018">
    <property type="entry name" value="SH3_1"/>
    <property type="match status" value="1"/>
</dbReference>
<keyword evidence="12" id="KW-1185">Reference proteome</keyword>
<comment type="caution">
    <text evidence="11">The sequence shown here is derived from an EMBL/GenBank/DDBJ whole genome shotgun (WGS) entry which is preliminary data.</text>
</comment>
<name>A0A267E231_9PLAT</name>
<dbReference type="EMBL" id="NIVC01002728">
    <property type="protein sequence ID" value="PAA55625.1"/>
    <property type="molecule type" value="Genomic_DNA"/>
</dbReference>
<evidence type="ECO:0000256" key="3">
    <source>
        <dbReference type="ARBA" id="ARBA00023054"/>
    </source>
</evidence>
<dbReference type="PROSITE" id="PS51741">
    <property type="entry name" value="F_BAR"/>
    <property type="match status" value="1"/>
</dbReference>
<dbReference type="InterPro" id="IPR051627">
    <property type="entry name" value="SLIT-ROBO_RhoGAP"/>
</dbReference>
<feature type="region of interest" description="Disordered" evidence="7">
    <location>
        <begin position="412"/>
        <end position="433"/>
    </location>
</feature>
<dbReference type="CDD" id="cd00174">
    <property type="entry name" value="SH3"/>
    <property type="match status" value="1"/>
</dbReference>
<dbReference type="PRINTS" id="PR00452">
    <property type="entry name" value="SH3DOMAIN"/>
</dbReference>
<evidence type="ECO:0000256" key="5">
    <source>
        <dbReference type="PROSITE-ProRule" id="PRU01077"/>
    </source>
</evidence>
<proteinExistence type="predicted"/>
<keyword evidence="1 4" id="KW-0728">SH3 domain</keyword>
<dbReference type="STRING" id="282301.A0A267E231"/>
<dbReference type="Gene3D" id="1.20.1270.60">
    <property type="entry name" value="Arfaptin homology (AH) domain/BAR domain"/>
    <property type="match status" value="1"/>
</dbReference>
<dbReference type="SUPFAM" id="SSF50044">
    <property type="entry name" value="SH3-domain"/>
    <property type="match status" value="1"/>
</dbReference>
<dbReference type="SMART" id="SM00055">
    <property type="entry name" value="FCH"/>
    <property type="match status" value="1"/>
</dbReference>
<dbReference type="InterPro" id="IPR001452">
    <property type="entry name" value="SH3_domain"/>
</dbReference>
<gene>
    <name evidence="11" type="ORF">BOX15_Mlig006019g5</name>
</gene>
<dbReference type="InterPro" id="IPR008936">
    <property type="entry name" value="Rho_GTPase_activation_prot"/>
</dbReference>
<feature type="coiled-coil region" evidence="6">
    <location>
        <begin position="344"/>
        <end position="371"/>
    </location>
</feature>
<keyword evidence="3 5" id="KW-0175">Coiled coil</keyword>
<accession>A0A267E231</accession>
<dbReference type="InterPro" id="IPR000198">
    <property type="entry name" value="RhoGAP_dom"/>
</dbReference>
<organism evidence="11 12">
    <name type="scientific">Macrostomum lignano</name>
    <dbReference type="NCBI Taxonomy" id="282301"/>
    <lineage>
        <taxon>Eukaryota</taxon>
        <taxon>Metazoa</taxon>
        <taxon>Spiralia</taxon>
        <taxon>Lophotrochozoa</taxon>
        <taxon>Platyhelminthes</taxon>
        <taxon>Rhabditophora</taxon>
        <taxon>Macrostomorpha</taxon>
        <taxon>Macrostomida</taxon>
        <taxon>Macrostomidae</taxon>
        <taxon>Macrostomum</taxon>
    </lineage>
</organism>
<evidence type="ECO:0000256" key="4">
    <source>
        <dbReference type="PROSITE-ProRule" id="PRU00192"/>
    </source>
</evidence>
<evidence type="ECO:0000313" key="11">
    <source>
        <dbReference type="EMBL" id="PAA55625.1"/>
    </source>
</evidence>
<evidence type="ECO:0000259" key="9">
    <source>
        <dbReference type="PROSITE" id="PS50238"/>
    </source>
</evidence>
<feature type="domain" description="Rho-GAP" evidence="9">
    <location>
        <begin position="509"/>
        <end position="692"/>
    </location>
</feature>
<feature type="domain" description="F-BAR" evidence="10">
    <location>
        <begin position="28"/>
        <end position="312"/>
    </location>
</feature>
<keyword evidence="2" id="KW-0343">GTPase activation</keyword>
<dbReference type="PROSITE" id="PS50238">
    <property type="entry name" value="RHOGAP"/>
    <property type="match status" value="1"/>
</dbReference>
<dbReference type="PANTHER" id="PTHR14166">
    <property type="entry name" value="SLIT-ROBO RHO GTPASE ACTIVATING PROTEIN"/>
    <property type="match status" value="1"/>
</dbReference>
<evidence type="ECO:0000256" key="6">
    <source>
        <dbReference type="SAM" id="Coils"/>
    </source>
</evidence>
<dbReference type="Pfam" id="PF00620">
    <property type="entry name" value="RhoGAP"/>
    <property type="match status" value="1"/>
</dbReference>
<dbReference type="SMART" id="SM00326">
    <property type="entry name" value="SH3"/>
    <property type="match status" value="1"/>
</dbReference>
<dbReference type="GO" id="GO:0007165">
    <property type="term" value="P:signal transduction"/>
    <property type="evidence" value="ECO:0007669"/>
    <property type="project" value="InterPro"/>
</dbReference>
<feature type="region of interest" description="Disordered" evidence="7">
    <location>
        <begin position="845"/>
        <end position="906"/>
    </location>
</feature>
<dbReference type="InterPro" id="IPR027267">
    <property type="entry name" value="AH/BAR_dom_sf"/>
</dbReference>
<dbReference type="AlphaFoldDB" id="A0A267E231"/>
<feature type="compositionally biased region" description="Low complexity" evidence="7">
    <location>
        <begin position="880"/>
        <end position="902"/>
    </location>
</feature>
<reference evidence="11 12" key="1">
    <citation type="submission" date="2017-06" db="EMBL/GenBank/DDBJ databases">
        <title>A platform for efficient transgenesis in Macrostomum lignano, a flatworm model organism for stem cell research.</title>
        <authorList>
            <person name="Berezikov E."/>
        </authorList>
    </citation>
    <scope>NUCLEOTIDE SEQUENCE [LARGE SCALE GENOMIC DNA]</scope>
    <source>
        <strain evidence="11">DV1</strain>
        <tissue evidence="11">Whole organism</tissue>
    </source>
</reference>
<evidence type="ECO:0000259" key="8">
    <source>
        <dbReference type="PROSITE" id="PS50002"/>
    </source>
</evidence>
<feature type="region of interest" description="Disordered" evidence="7">
    <location>
        <begin position="984"/>
        <end position="1007"/>
    </location>
</feature>
<evidence type="ECO:0000259" key="10">
    <source>
        <dbReference type="PROSITE" id="PS51741"/>
    </source>
</evidence>
<dbReference type="Gene3D" id="1.10.555.10">
    <property type="entry name" value="Rho GTPase activation protein"/>
    <property type="match status" value="1"/>
</dbReference>
<protein>
    <recommendedName>
        <fullName evidence="13">SLIT-ROBO Rho GTPase-activating protein 1</fullName>
    </recommendedName>
</protein>
<dbReference type="InterPro" id="IPR031160">
    <property type="entry name" value="F_BAR_dom"/>
</dbReference>
<evidence type="ECO:0000256" key="2">
    <source>
        <dbReference type="ARBA" id="ARBA00022468"/>
    </source>
</evidence>
<dbReference type="PROSITE" id="PS50002">
    <property type="entry name" value="SH3"/>
    <property type="match status" value="1"/>
</dbReference>
<dbReference type="InterPro" id="IPR001060">
    <property type="entry name" value="FCH_dom"/>
</dbReference>
<dbReference type="Proteomes" id="UP000215902">
    <property type="component" value="Unassembled WGS sequence"/>
</dbReference>
<dbReference type="OrthoDB" id="5981864at2759"/>
<evidence type="ECO:0000256" key="7">
    <source>
        <dbReference type="SAM" id="MobiDB-lite"/>
    </source>
</evidence>
<dbReference type="InterPro" id="IPR036028">
    <property type="entry name" value="SH3-like_dom_sf"/>
</dbReference>
<evidence type="ECO:0000256" key="1">
    <source>
        <dbReference type="ARBA" id="ARBA00022443"/>
    </source>
</evidence>
<dbReference type="GO" id="GO:0005096">
    <property type="term" value="F:GTPase activator activity"/>
    <property type="evidence" value="ECO:0007669"/>
    <property type="project" value="UniProtKB-KW"/>
</dbReference>
<dbReference type="SMART" id="SM00324">
    <property type="entry name" value="RhoGAP"/>
    <property type="match status" value="1"/>
</dbReference>
<evidence type="ECO:0000313" key="12">
    <source>
        <dbReference type="Proteomes" id="UP000215902"/>
    </source>
</evidence>
<evidence type="ECO:0008006" key="13">
    <source>
        <dbReference type="Google" id="ProtNLM"/>
    </source>
</evidence>
<dbReference type="Pfam" id="PF00611">
    <property type="entry name" value="FCH"/>
    <property type="match status" value="1"/>
</dbReference>
<dbReference type="SUPFAM" id="SSF48350">
    <property type="entry name" value="GTPase activation domain, GAP"/>
    <property type="match status" value="1"/>
</dbReference>